<keyword evidence="14" id="KW-1185">Reference proteome</keyword>
<comment type="similarity">
    <text evidence="1">Belongs to the protein kinase superfamily. NEK Ser/Thr protein kinase family. NIMA subfamily.</text>
</comment>
<feature type="domain" description="Protein kinase" evidence="12">
    <location>
        <begin position="1"/>
        <end position="191"/>
    </location>
</feature>
<evidence type="ECO:0000313" key="13">
    <source>
        <dbReference type="EMBL" id="WOK91998.1"/>
    </source>
</evidence>
<feature type="compositionally biased region" description="Polar residues" evidence="11">
    <location>
        <begin position="243"/>
        <end position="253"/>
    </location>
</feature>
<dbReference type="Gene3D" id="3.30.200.20">
    <property type="entry name" value="Phosphorylase Kinase, domain 1"/>
    <property type="match status" value="1"/>
</dbReference>
<dbReference type="SUPFAM" id="SSF56112">
    <property type="entry name" value="Protein kinase-like (PK-like)"/>
    <property type="match status" value="1"/>
</dbReference>
<dbReference type="PROSITE" id="PS00107">
    <property type="entry name" value="PROTEIN_KINASE_ATP"/>
    <property type="match status" value="1"/>
</dbReference>
<accession>A0AAQ3JLF2</accession>
<reference evidence="13 14" key="1">
    <citation type="submission" date="2023-10" db="EMBL/GenBank/DDBJ databases">
        <title>Chromosome-scale genome assembly provides insights into flower coloration mechanisms of Canna indica.</title>
        <authorList>
            <person name="Li C."/>
        </authorList>
    </citation>
    <scope>NUCLEOTIDE SEQUENCE [LARGE SCALE GENOMIC DNA]</scope>
    <source>
        <tissue evidence="13">Flower</tissue>
    </source>
</reference>
<comment type="catalytic activity">
    <reaction evidence="9">
        <text>L-seryl-[protein] + ATP = O-phospho-L-seryl-[protein] + ADP + H(+)</text>
        <dbReference type="Rhea" id="RHEA:17989"/>
        <dbReference type="Rhea" id="RHEA-COMP:9863"/>
        <dbReference type="Rhea" id="RHEA-COMP:11604"/>
        <dbReference type="ChEBI" id="CHEBI:15378"/>
        <dbReference type="ChEBI" id="CHEBI:29999"/>
        <dbReference type="ChEBI" id="CHEBI:30616"/>
        <dbReference type="ChEBI" id="CHEBI:83421"/>
        <dbReference type="ChEBI" id="CHEBI:456216"/>
        <dbReference type="EC" id="2.7.11.1"/>
    </reaction>
</comment>
<dbReference type="EMBL" id="CP136890">
    <property type="protein sequence ID" value="WOK91998.1"/>
    <property type="molecule type" value="Genomic_DNA"/>
</dbReference>
<evidence type="ECO:0000256" key="7">
    <source>
        <dbReference type="ARBA" id="ARBA00022840"/>
    </source>
</evidence>
<evidence type="ECO:0000256" key="6">
    <source>
        <dbReference type="ARBA" id="ARBA00022777"/>
    </source>
</evidence>
<evidence type="ECO:0000256" key="8">
    <source>
        <dbReference type="ARBA" id="ARBA00047899"/>
    </source>
</evidence>
<evidence type="ECO:0000256" key="11">
    <source>
        <dbReference type="SAM" id="MobiDB-lite"/>
    </source>
</evidence>
<dbReference type="GO" id="GO:0005524">
    <property type="term" value="F:ATP binding"/>
    <property type="evidence" value="ECO:0007669"/>
    <property type="project" value="UniProtKB-UniRule"/>
</dbReference>
<dbReference type="GO" id="GO:0004674">
    <property type="term" value="F:protein serine/threonine kinase activity"/>
    <property type="evidence" value="ECO:0007669"/>
    <property type="project" value="UniProtKB-KW"/>
</dbReference>
<evidence type="ECO:0000256" key="10">
    <source>
        <dbReference type="PROSITE-ProRule" id="PRU10141"/>
    </source>
</evidence>
<evidence type="ECO:0000256" key="4">
    <source>
        <dbReference type="ARBA" id="ARBA00022679"/>
    </source>
</evidence>
<comment type="catalytic activity">
    <reaction evidence="8">
        <text>L-threonyl-[protein] + ATP = O-phospho-L-threonyl-[protein] + ADP + H(+)</text>
        <dbReference type="Rhea" id="RHEA:46608"/>
        <dbReference type="Rhea" id="RHEA-COMP:11060"/>
        <dbReference type="Rhea" id="RHEA-COMP:11605"/>
        <dbReference type="ChEBI" id="CHEBI:15378"/>
        <dbReference type="ChEBI" id="CHEBI:30013"/>
        <dbReference type="ChEBI" id="CHEBI:30616"/>
        <dbReference type="ChEBI" id="CHEBI:61977"/>
        <dbReference type="ChEBI" id="CHEBI:456216"/>
        <dbReference type="EC" id="2.7.11.1"/>
    </reaction>
</comment>
<evidence type="ECO:0000256" key="5">
    <source>
        <dbReference type="ARBA" id="ARBA00022741"/>
    </source>
</evidence>
<name>A0AAQ3JLF2_9LILI</name>
<dbReference type="Gene3D" id="1.10.510.10">
    <property type="entry name" value="Transferase(Phosphotransferase) domain 1"/>
    <property type="match status" value="1"/>
</dbReference>
<evidence type="ECO:0000259" key="12">
    <source>
        <dbReference type="PROSITE" id="PS50011"/>
    </source>
</evidence>
<protein>
    <recommendedName>
        <fullName evidence="2">non-specific serine/threonine protein kinase</fullName>
        <ecNumber evidence="2">2.7.11.1</ecNumber>
    </recommendedName>
</protein>
<evidence type="ECO:0000256" key="1">
    <source>
        <dbReference type="ARBA" id="ARBA00010886"/>
    </source>
</evidence>
<feature type="compositionally biased region" description="Basic and acidic residues" evidence="11">
    <location>
        <begin position="254"/>
        <end position="263"/>
    </location>
</feature>
<keyword evidence="7 10" id="KW-0067">ATP-binding</keyword>
<proteinExistence type="inferred from homology"/>
<organism evidence="13 14">
    <name type="scientific">Canna indica</name>
    <name type="common">Indian-shot</name>
    <dbReference type="NCBI Taxonomy" id="4628"/>
    <lineage>
        <taxon>Eukaryota</taxon>
        <taxon>Viridiplantae</taxon>
        <taxon>Streptophyta</taxon>
        <taxon>Embryophyta</taxon>
        <taxon>Tracheophyta</taxon>
        <taxon>Spermatophyta</taxon>
        <taxon>Magnoliopsida</taxon>
        <taxon>Liliopsida</taxon>
        <taxon>Zingiberales</taxon>
        <taxon>Cannaceae</taxon>
        <taxon>Canna</taxon>
    </lineage>
</organism>
<keyword evidence="4" id="KW-0808">Transferase</keyword>
<dbReference type="PROSITE" id="PS50011">
    <property type="entry name" value="PROTEIN_KINASE_DOM"/>
    <property type="match status" value="1"/>
</dbReference>
<dbReference type="GO" id="GO:0055028">
    <property type="term" value="C:cortical microtubule"/>
    <property type="evidence" value="ECO:0007669"/>
    <property type="project" value="TreeGrafter"/>
</dbReference>
<dbReference type="InterPro" id="IPR017441">
    <property type="entry name" value="Protein_kinase_ATP_BS"/>
</dbReference>
<dbReference type="InterPro" id="IPR050660">
    <property type="entry name" value="NEK_Ser/Thr_kinase"/>
</dbReference>
<feature type="compositionally biased region" description="Basic and acidic residues" evidence="11">
    <location>
        <begin position="290"/>
        <end position="302"/>
    </location>
</feature>
<feature type="region of interest" description="Disordered" evidence="11">
    <location>
        <begin position="242"/>
        <end position="316"/>
    </location>
</feature>
<dbReference type="PANTHER" id="PTHR43671:SF98">
    <property type="entry name" value="SERINE_THREONINE-PROTEIN KINASE NEK11"/>
    <property type="match status" value="1"/>
</dbReference>
<feature type="binding site" evidence="10">
    <location>
        <position position="42"/>
    </location>
    <ligand>
        <name>ATP</name>
        <dbReference type="ChEBI" id="CHEBI:30616"/>
    </ligand>
</feature>
<evidence type="ECO:0000313" key="14">
    <source>
        <dbReference type="Proteomes" id="UP001327560"/>
    </source>
</evidence>
<keyword evidence="3" id="KW-0723">Serine/threonine-protein kinase</keyword>
<feature type="region of interest" description="Disordered" evidence="11">
    <location>
        <begin position="203"/>
        <end position="224"/>
    </location>
</feature>
<dbReference type="GO" id="GO:0007017">
    <property type="term" value="P:microtubule-based process"/>
    <property type="evidence" value="ECO:0007669"/>
    <property type="project" value="TreeGrafter"/>
</dbReference>
<dbReference type="PANTHER" id="PTHR43671">
    <property type="entry name" value="SERINE/THREONINE-PROTEIN KINASE NEK"/>
    <property type="match status" value="1"/>
</dbReference>
<evidence type="ECO:0000256" key="2">
    <source>
        <dbReference type="ARBA" id="ARBA00012513"/>
    </source>
</evidence>
<dbReference type="EC" id="2.7.11.1" evidence="2"/>
<gene>
    <name evidence="13" type="ORF">Cni_G00689</name>
</gene>
<evidence type="ECO:0000256" key="3">
    <source>
        <dbReference type="ARBA" id="ARBA00022527"/>
    </source>
</evidence>
<dbReference type="AlphaFoldDB" id="A0AAQ3JLF2"/>
<dbReference type="InterPro" id="IPR011009">
    <property type="entry name" value="Kinase-like_dom_sf"/>
</dbReference>
<dbReference type="Proteomes" id="UP001327560">
    <property type="component" value="Chromosome 1"/>
</dbReference>
<keyword evidence="5 10" id="KW-0547">Nucleotide-binding</keyword>
<dbReference type="InterPro" id="IPR000719">
    <property type="entry name" value="Prot_kinase_dom"/>
</dbReference>
<evidence type="ECO:0000256" key="9">
    <source>
        <dbReference type="ARBA" id="ARBA00048679"/>
    </source>
</evidence>
<keyword evidence="6 13" id="KW-0418">Kinase</keyword>
<sequence length="417" mass="46614">MAMELGDGAEENYEVVEQIGRGAFGSAFLVVHKTERKRYVMKRIRLTKQTEKFQRTAYQECSNIFLTKDDDVRLGDFGLAKLLNAEDLASSVVGTPNYMCPEILADIPYGYKSDIWSLGCCMFEIAAHRPAYRAPDMQGLINKINKSSIAPMPHIYSSSLKRLIKCMLRKNPEHRPTASDLLRDSHLQKYLAASFNPSPLYLPIKSNSNATQEKPRRSRSFKETREIAPMFSENLEKLARKNNVCSSNESTNDLNHDEIKRIDPGTSKNSPLAKEKLNENVISTDTEIAGESKETKNKKEENAVTSSIPASARRKADAEEMVGVAEETSSISTVTPPHGGSAHAQEWESMNVIQQRANALESLLELCAQLLQQERLEELAGVLRPFGEEAVSSRETAIWLTKSLFIGPKYGSDPRVQ</sequence>
<dbReference type="Pfam" id="PF00069">
    <property type="entry name" value="Pkinase"/>
    <property type="match status" value="1"/>
</dbReference>